<name>A0AAD9F9C0_DISEL</name>
<evidence type="ECO:0000313" key="2">
    <source>
        <dbReference type="EMBL" id="KAK1892911.1"/>
    </source>
</evidence>
<dbReference type="AlphaFoldDB" id="A0AAD9F9C0"/>
<gene>
    <name evidence="2" type="ORF">KUDE01_007982</name>
</gene>
<proteinExistence type="predicted"/>
<sequence length="125" mass="13679">WLRAKSLHQSDISSILSPGQAYGYEKDALGPLLKQPPPSRDTTLGPDYNPLLRLTPAKALSPPVGVYNDQLCALELLKRTTGVKKSHLASLQCALLATTNNAPHQRNSFFHNKELMEVPGPGEHE</sequence>
<feature type="non-terminal residue" evidence="2">
    <location>
        <position position="1"/>
    </location>
</feature>
<dbReference type="Proteomes" id="UP001228049">
    <property type="component" value="Unassembled WGS sequence"/>
</dbReference>
<keyword evidence="3" id="KW-1185">Reference proteome</keyword>
<dbReference type="EMBL" id="JASDAP010000013">
    <property type="protein sequence ID" value="KAK1892911.1"/>
    <property type="molecule type" value="Genomic_DNA"/>
</dbReference>
<evidence type="ECO:0000313" key="3">
    <source>
        <dbReference type="Proteomes" id="UP001228049"/>
    </source>
</evidence>
<evidence type="ECO:0000256" key="1">
    <source>
        <dbReference type="SAM" id="MobiDB-lite"/>
    </source>
</evidence>
<accession>A0AAD9F9C0</accession>
<protein>
    <submittedName>
        <fullName evidence="2">Sperm-tail PG-rich repeat-containing protein 2</fullName>
    </submittedName>
</protein>
<reference evidence="2" key="1">
    <citation type="submission" date="2023-04" db="EMBL/GenBank/DDBJ databases">
        <title>Chromosome-level genome of Chaenocephalus aceratus.</title>
        <authorList>
            <person name="Park H."/>
        </authorList>
    </citation>
    <scope>NUCLEOTIDE SEQUENCE</scope>
    <source>
        <strain evidence="2">DE</strain>
        <tissue evidence="2">Muscle</tissue>
    </source>
</reference>
<feature type="region of interest" description="Disordered" evidence="1">
    <location>
        <begin position="27"/>
        <end position="47"/>
    </location>
</feature>
<organism evidence="2 3">
    <name type="scientific">Dissostichus eleginoides</name>
    <name type="common">Patagonian toothfish</name>
    <name type="synonym">Dissostichus amissus</name>
    <dbReference type="NCBI Taxonomy" id="100907"/>
    <lineage>
        <taxon>Eukaryota</taxon>
        <taxon>Metazoa</taxon>
        <taxon>Chordata</taxon>
        <taxon>Craniata</taxon>
        <taxon>Vertebrata</taxon>
        <taxon>Euteleostomi</taxon>
        <taxon>Actinopterygii</taxon>
        <taxon>Neopterygii</taxon>
        <taxon>Teleostei</taxon>
        <taxon>Neoteleostei</taxon>
        <taxon>Acanthomorphata</taxon>
        <taxon>Eupercaria</taxon>
        <taxon>Perciformes</taxon>
        <taxon>Notothenioidei</taxon>
        <taxon>Nototheniidae</taxon>
        <taxon>Dissostichus</taxon>
    </lineage>
</organism>
<feature type="non-terminal residue" evidence="2">
    <location>
        <position position="125"/>
    </location>
</feature>
<comment type="caution">
    <text evidence="2">The sequence shown here is derived from an EMBL/GenBank/DDBJ whole genome shotgun (WGS) entry which is preliminary data.</text>
</comment>